<dbReference type="EMBL" id="CM023475">
    <property type="protein sequence ID" value="KAH7945345.1"/>
    <property type="molecule type" value="Genomic_DNA"/>
</dbReference>
<name>A0ACB8CKJ1_DERSI</name>
<organism evidence="1 2">
    <name type="scientific">Dermacentor silvarum</name>
    <name type="common">Tick</name>
    <dbReference type="NCBI Taxonomy" id="543639"/>
    <lineage>
        <taxon>Eukaryota</taxon>
        <taxon>Metazoa</taxon>
        <taxon>Ecdysozoa</taxon>
        <taxon>Arthropoda</taxon>
        <taxon>Chelicerata</taxon>
        <taxon>Arachnida</taxon>
        <taxon>Acari</taxon>
        <taxon>Parasitiformes</taxon>
        <taxon>Ixodida</taxon>
        <taxon>Ixodoidea</taxon>
        <taxon>Ixodidae</taxon>
        <taxon>Rhipicephalinae</taxon>
        <taxon>Dermacentor</taxon>
    </lineage>
</organism>
<gene>
    <name evidence="1" type="ORF">HPB49_009820</name>
</gene>
<accession>A0ACB8CKJ1</accession>
<sequence>MTLSSLVERFRNDTSVLTMTDTAAVLRRVVQLSLMRRVSTLFGVALVDYRGNASLYLSRAKSLARKLNNVKHGPSFVEFFTEIVEVTLPLAPQIPSKDTKTTVDALLAFDDVVDSNESIAGGPTALSAPNIDTLSQLMGGNDWIETVNALSSPSFQLTKASTVMCDGFESIKSTVEYFRQNFALGLLYIFIHILMEAGQFYYLKRFTFDRQDELERTCLGASQDALPLLWSNLFNNLSHSNATEPSRVDAIFSRVRELSAQRPPIDGMDIDDQERAISALRHVQLLEHNTSLSALSNALDDLNMSEAQLKGDFPSLYISVKTAETMRRLADPPSFVDVVTSSFLLTARVIYSKVLNAVVLPAALRRPPFIYSTRVPIEFDVASVGVLLAQAVFRAGLPSSSGGDAAARWFEGNVDEFISCAEESAQSVLRTTLRSLHPEDALELFSLTRAIKIAHTVMRKDYEPLRFRRGYHEAWTVAQRTFFRRFCLLVCSSDAGSEGIVESRLRCMLPLLNMVEFTGAFECNEFPNLRKLRSCLSV</sequence>
<protein>
    <submittedName>
        <fullName evidence="1">Uncharacterized protein</fullName>
    </submittedName>
</protein>
<evidence type="ECO:0000313" key="2">
    <source>
        <dbReference type="Proteomes" id="UP000821865"/>
    </source>
</evidence>
<reference evidence="1" key="1">
    <citation type="submission" date="2020-05" db="EMBL/GenBank/DDBJ databases">
        <title>Large-scale comparative analyses of tick genomes elucidate their genetic diversity and vector capacities.</title>
        <authorList>
            <person name="Jia N."/>
            <person name="Wang J."/>
            <person name="Shi W."/>
            <person name="Du L."/>
            <person name="Sun Y."/>
            <person name="Zhan W."/>
            <person name="Jiang J."/>
            <person name="Wang Q."/>
            <person name="Zhang B."/>
            <person name="Ji P."/>
            <person name="Sakyi L.B."/>
            <person name="Cui X."/>
            <person name="Yuan T."/>
            <person name="Jiang B."/>
            <person name="Yang W."/>
            <person name="Lam T.T.-Y."/>
            <person name="Chang Q."/>
            <person name="Ding S."/>
            <person name="Wang X."/>
            <person name="Zhu J."/>
            <person name="Ruan X."/>
            <person name="Zhao L."/>
            <person name="Wei J."/>
            <person name="Que T."/>
            <person name="Du C."/>
            <person name="Cheng J."/>
            <person name="Dai P."/>
            <person name="Han X."/>
            <person name="Huang E."/>
            <person name="Gao Y."/>
            <person name="Liu J."/>
            <person name="Shao H."/>
            <person name="Ye R."/>
            <person name="Li L."/>
            <person name="Wei W."/>
            <person name="Wang X."/>
            <person name="Wang C."/>
            <person name="Yang T."/>
            <person name="Huo Q."/>
            <person name="Li W."/>
            <person name="Guo W."/>
            <person name="Chen H."/>
            <person name="Zhou L."/>
            <person name="Ni X."/>
            <person name="Tian J."/>
            <person name="Zhou Y."/>
            <person name="Sheng Y."/>
            <person name="Liu T."/>
            <person name="Pan Y."/>
            <person name="Xia L."/>
            <person name="Li J."/>
            <person name="Zhao F."/>
            <person name="Cao W."/>
        </authorList>
    </citation>
    <scope>NUCLEOTIDE SEQUENCE</scope>
    <source>
        <strain evidence="1">Dsil-2018</strain>
    </source>
</reference>
<proteinExistence type="predicted"/>
<dbReference type="Proteomes" id="UP000821865">
    <property type="component" value="Chromosome 6"/>
</dbReference>
<keyword evidence="2" id="KW-1185">Reference proteome</keyword>
<evidence type="ECO:0000313" key="1">
    <source>
        <dbReference type="EMBL" id="KAH7945345.1"/>
    </source>
</evidence>
<comment type="caution">
    <text evidence="1">The sequence shown here is derived from an EMBL/GenBank/DDBJ whole genome shotgun (WGS) entry which is preliminary data.</text>
</comment>